<keyword evidence="8" id="KW-0325">Glycoprotein</keyword>
<keyword evidence="3" id="KW-0964">Secreted</keyword>
<keyword evidence="4" id="KW-0732">Signal</keyword>
<reference evidence="15" key="1">
    <citation type="submission" date="2023-01" db="EMBL/GenBank/DDBJ databases">
        <title>The chitinases involved in constricting ring structure development in the nematode-trapping fungus Drechslerella dactyloides.</title>
        <authorList>
            <person name="Wang R."/>
            <person name="Zhang L."/>
            <person name="Tang P."/>
            <person name="Li S."/>
            <person name="Liang L."/>
        </authorList>
    </citation>
    <scope>NUCLEOTIDE SEQUENCE</scope>
    <source>
        <strain evidence="15">YMF1.00031</strain>
    </source>
</reference>
<keyword evidence="7" id="KW-1015">Disulfide bond</keyword>
<protein>
    <recommendedName>
        <fullName evidence="11">galacturonan 1,4-alpha-galacturonidase</fullName>
        <ecNumber evidence="11">3.2.1.67</ecNumber>
    </recommendedName>
</protein>
<dbReference type="GO" id="GO:0005576">
    <property type="term" value="C:extracellular region"/>
    <property type="evidence" value="ECO:0007669"/>
    <property type="project" value="UniProtKB-SubCell"/>
</dbReference>
<comment type="catalytic activity">
    <reaction evidence="12">
        <text>[(1-&gt;4)-alpha-D-galacturonosyl](n) + H2O = alpha-D-galacturonate + [(1-&gt;4)-alpha-D-galacturonosyl](n-1)</text>
        <dbReference type="Rhea" id="RHEA:14117"/>
        <dbReference type="Rhea" id="RHEA-COMP:14570"/>
        <dbReference type="Rhea" id="RHEA-COMP:14572"/>
        <dbReference type="ChEBI" id="CHEBI:15377"/>
        <dbReference type="ChEBI" id="CHEBI:58658"/>
        <dbReference type="ChEBI" id="CHEBI:140523"/>
        <dbReference type="EC" id="3.2.1.67"/>
    </reaction>
</comment>
<evidence type="ECO:0000256" key="4">
    <source>
        <dbReference type="ARBA" id="ARBA00022729"/>
    </source>
</evidence>
<evidence type="ECO:0000256" key="6">
    <source>
        <dbReference type="ARBA" id="ARBA00022801"/>
    </source>
</evidence>
<proteinExistence type="inferred from homology"/>
<evidence type="ECO:0000256" key="10">
    <source>
        <dbReference type="ARBA" id="ARBA00023316"/>
    </source>
</evidence>
<dbReference type="EC" id="3.2.1.67" evidence="11"/>
<gene>
    <name evidence="15" type="ORF">Dda_6767</name>
</gene>
<accession>A0AAD6NGH4</accession>
<dbReference type="GO" id="GO:0071555">
    <property type="term" value="P:cell wall organization"/>
    <property type="evidence" value="ECO:0007669"/>
    <property type="project" value="UniProtKB-KW"/>
</dbReference>
<evidence type="ECO:0000256" key="3">
    <source>
        <dbReference type="ARBA" id="ARBA00022525"/>
    </source>
</evidence>
<dbReference type="GO" id="GO:0005975">
    <property type="term" value="P:carbohydrate metabolic process"/>
    <property type="evidence" value="ECO:0007669"/>
    <property type="project" value="InterPro"/>
</dbReference>
<evidence type="ECO:0000313" key="16">
    <source>
        <dbReference type="Proteomes" id="UP001221413"/>
    </source>
</evidence>
<evidence type="ECO:0000256" key="11">
    <source>
        <dbReference type="ARBA" id="ARBA00038933"/>
    </source>
</evidence>
<evidence type="ECO:0000256" key="5">
    <source>
        <dbReference type="ARBA" id="ARBA00022737"/>
    </source>
</evidence>
<comment type="subcellular location">
    <subcellularLocation>
        <location evidence="1">Secreted</location>
    </subcellularLocation>
</comment>
<dbReference type="Pfam" id="PF00295">
    <property type="entry name" value="Glyco_hydro_28"/>
    <property type="match status" value="1"/>
</dbReference>
<evidence type="ECO:0000256" key="2">
    <source>
        <dbReference type="ARBA" id="ARBA00008834"/>
    </source>
</evidence>
<keyword evidence="6 14" id="KW-0378">Hydrolase</keyword>
<dbReference type="PANTHER" id="PTHR31736">
    <property type="match status" value="1"/>
</dbReference>
<evidence type="ECO:0000256" key="1">
    <source>
        <dbReference type="ARBA" id="ARBA00004613"/>
    </source>
</evidence>
<keyword evidence="10" id="KW-0961">Cell wall biogenesis/degradation</keyword>
<evidence type="ECO:0000313" key="15">
    <source>
        <dbReference type="EMBL" id="KAJ6258716.1"/>
    </source>
</evidence>
<keyword evidence="5" id="KW-0677">Repeat</keyword>
<dbReference type="PANTHER" id="PTHR31736:SF14">
    <property type="entry name" value="EXOPOLYGALACTURONASE X-1-RELATED"/>
    <property type="match status" value="1"/>
</dbReference>
<name>A0AAD6NGH4_DREDA</name>
<dbReference type="Proteomes" id="UP001221413">
    <property type="component" value="Unassembled WGS sequence"/>
</dbReference>
<evidence type="ECO:0000256" key="13">
    <source>
        <dbReference type="PROSITE-ProRule" id="PRU10052"/>
    </source>
</evidence>
<dbReference type="InterPro" id="IPR000743">
    <property type="entry name" value="Glyco_hydro_28"/>
</dbReference>
<feature type="active site" evidence="13">
    <location>
        <position position="59"/>
    </location>
</feature>
<dbReference type="PROSITE" id="PS00502">
    <property type="entry name" value="POLYGALACTURONASE"/>
    <property type="match status" value="1"/>
</dbReference>
<evidence type="ECO:0000256" key="12">
    <source>
        <dbReference type="ARBA" id="ARBA00048766"/>
    </source>
</evidence>
<evidence type="ECO:0000256" key="8">
    <source>
        <dbReference type="ARBA" id="ARBA00023180"/>
    </source>
</evidence>
<keyword evidence="9 14" id="KW-0326">Glycosidase</keyword>
<evidence type="ECO:0000256" key="7">
    <source>
        <dbReference type="ARBA" id="ARBA00023157"/>
    </source>
</evidence>
<comment type="caution">
    <text evidence="15">The sequence shown here is derived from an EMBL/GenBank/DDBJ whole genome shotgun (WGS) entry which is preliminary data.</text>
</comment>
<evidence type="ECO:0000256" key="14">
    <source>
        <dbReference type="RuleBase" id="RU361169"/>
    </source>
</evidence>
<dbReference type="EMBL" id="JAQGDS010000008">
    <property type="protein sequence ID" value="KAJ6258716.1"/>
    <property type="molecule type" value="Genomic_DNA"/>
</dbReference>
<dbReference type="Gene3D" id="2.160.20.10">
    <property type="entry name" value="Single-stranded right-handed beta-helix, Pectin lyase-like"/>
    <property type="match status" value="1"/>
</dbReference>
<dbReference type="InterPro" id="IPR012334">
    <property type="entry name" value="Pectin_lyas_fold"/>
</dbReference>
<dbReference type="GO" id="GO:0047911">
    <property type="term" value="F:galacturan 1,4-alpha-galacturonidase activity"/>
    <property type="evidence" value="ECO:0007669"/>
    <property type="project" value="UniProtKB-EC"/>
</dbReference>
<dbReference type="SUPFAM" id="SSF51126">
    <property type="entry name" value="Pectin lyase-like"/>
    <property type="match status" value="1"/>
</dbReference>
<evidence type="ECO:0000256" key="9">
    <source>
        <dbReference type="ARBA" id="ARBA00023295"/>
    </source>
</evidence>
<dbReference type="AlphaFoldDB" id="A0AAD6NGH4"/>
<sequence>MADGSSSANAPANTDGWDNYRSDNIVIQHSKIDNHDECVSFEPNSINVLVQSLDCNGSHGISVGSLGQYPKYFDIVENVYIFNITMTNATSAGRIKVWSGEYAKPTSRAEGGGGGHGRVNNVTWDAICLKNIDYAIEITQCYGQNNLTPCSEVPATLKIQNVLFRGMYGTARKKYDPKVGSLLCGWSENCNNIYARDINIQPPSAKSPVFTCTNMDEALLNIPCA</sequence>
<comment type="similarity">
    <text evidence="2 14">Belongs to the glycosyl hydrolase 28 family.</text>
</comment>
<keyword evidence="16" id="KW-1185">Reference proteome</keyword>
<dbReference type="GO" id="GO:0004650">
    <property type="term" value="F:polygalacturonase activity"/>
    <property type="evidence" value="ECO:0007669"/>
    <property type="project" value="InterPro"/>
</dbReference>
<organism evidence="15 16">
    <name type="scientific">Drechslerella dactyloides</name>
    <name type="common">Nematode-trapping fungus</name>
    <name type="synonym">Arthrobotrys dactyloides</name>
    <dbReference type="NCBI Taxonomy" id="74499"/>
    <lineage>
        <taxon>Eukaryota</taxon>
        <taxon>Fungi</taxon>
        <taxon>Dikarya</taxon>
        <taxon>Ascomycota</taxon>
        <taxon>Pezizomycotina</taxon>
        <taxon>Orbiliomycetes</taxon>
        <taxon>Orbiliales</taxon>
        <taxon>Orbiliaceae</taxon>
        <taxon>Drechslerella</taxon>
    </lineage>
</organism>
<dbReference type="InterPro" id="IPR011050">
    <property type="entry name" value="Pectin_lyase_fold/virulence"/>
</dbReference>